<gene>
    <name evidence="2" type="ORF">E4U42_003757</name>
</gene>
<reference evidence="2" key="1">
    <citation type="journal article" date="2020" name="bioRxiv">
        <title>Whole genome comparisons of ergot fungi reveals the divergence and evolution of species within the genus Claviceps are the result of varying mechanisms driving genome evolution and host range expansion.</title>
        <authorList>
            <person name="Wyka S.A."/>
            <person name="Mondo S.J."/>
            <person name="Liu M."/>
            <person name="Dettman J."/>
            <person name="Nalam V."/>
            <person name="Broders K.D."/>
        </authorList>
    </citation>
    <scope>NUCLEOTIDE SEQUENCE</scope>
    <source>
        <strain evidence="2">CCC 489</strain>
    </source>
</reference>
<feature type="compositionally biased region" description="Basic and acidic residues" evidence="1">
    <location>
        <begin position="17"/>
        <end position="32"/>
    </location>
</feature>
<dbReference type="AlphaFoldDB" id="A0A8K0J6W8"/>
<name>A0A8K0J6W8_9HYPO</name>
<feature type="region of interest" description="Disordered" evidence="1">
    <location>
        <begin position="1"/>
        <end position="86"/>
    </location>
</feature>
<protein>
    <submittedName>
        <fullName evidence="2">Uncharacterized protein</fullName>
    </submittedName>
</protein>
<accession>A0A8K0J6W8</accession>
<sequence length="86" mass="9373">MPIGLRTDLSIASPAQTDEKTEDGNKGNKSEQEQPSFPLELDSSSDSVPGLDACHISRLRPPQRASHIDNVLRTPNHEADIVQNAK</sequence>
<proteinExistence type="predicted"/>
<evidence type="ECO:0000256" key="1">
    <source>
        <dbReference type="SAM" id="MobiDB-lite"/>
    </source>
</evidence>
<evidence type="ECO:0000313" key="3">
    <source>
        <dbReference type="Proteomes" id="UP000811619"/>
    </source>
</evidence>
<dbReference type="Proteomes" id="UP000811619">
    <property type="component" value="Unassembled WGS sequence"/>
</dbReference>
<evidence type="ECO:0000313" key="2">
    <source>
        <dbReference type="EMBL" id="KAG5925999.1"/>
    </source>
</evidence>
<keyword evidence="3" id="KW-1185">Reference proteome</keyword>
<organism evidence="2 3">
    <name type="scientific">Claviceps africana</name>
    <dbReference type="NCBI Taxonomy" id="83212"/>
    <lineage>
        <taxon>Eukaryota</taxon>
        <taxon>Fungi</taxon>
        <taxon>Dikarya</taxon>
        <taxon>Ascomycota</taxon>
        <taxon>Pezizomycotina</taxon>
        <taxon>Sordariomycetes</taxon>
        <taxon>Hypocreomycetidae</taxon>
        <taxon>Hypocreales</taxon>
        <taxon>Clavicipitaceae</taxon>
        <taxon>Claviceps</taxon>
    </lineage>
</organism>
<comment type="caution">
    <text evidence="2">The sequence shown here is derived from an EMBL/GenBank/DDBJ whole genome shotgun (WGS) entry which is preliminary data.</text>
</comment>
<dbReference type="EMBL" id="SRPY01000317">
    <property type="protein sequence ID" value="KAG5925999.1"/>
    <property type="molecule type" value="Genomic_DNA"/>
</dbReference>